<keyword evidence="9" id="KW-1185">Reference proteome</keyword>
<comment type="cofactor">
    <cofactor evidence="1">
        <name>Mg(2+)</name>
        <dbReference type="ChEBI" id="CHEBI:18420"/>
    </cofactor>
</comment>
<protein>
    <submittedName>
        <fullName evidence="8">Putative polyprenyl synthase</fullName>
    </submittedName>
</protein>
<dbReference type="PANTHER" id="PTHR12001:SF85">
    <property type="entry name" value="SHORT CHAIN ISOPRENYL DIPHOSPHATE SYNTHASE"/>
    <property type="match status" value="1"/>
</dbReference>
<dbReference type="EMBL" id="BAHC01000217">
    <property type="protein sequence ID" value="GAB93406.1"/>
    <property type="molecule type" value="Genomic_DNA"/>
</dbReference>
<gene>
    <name evidence="8" type="ORF">GORHZ_217_00340</name>
</gene>
<dbReference type="STRING" id="1108045.GORHZ_217_00340"/>
<evidence type="ECO:0000313" key="9">
    <source>
        <dbReference type="Proteomes" id="UP000008363"/>
    </source>
</evidence>
<evidence type="ECO:0000313" key="8">
    <source>
        <dbReference type="EMBL" id="GAB93406.1"/>
    </source>
</evidence>
<dbReference type="InterPro" id="IPR008949">
    <property type="entry name" value="Isoprenoid_synthase_dom_sf"/>
</dbReference>
<dbReference type="SUPFAM" id="SSF48576">
    <property type="entry name" value="Terpenoid synthases"/>
    <property type="match status" value="1"/>
</dbReference>
<dbReference type="OrthoDB" id="4497239at2"/>
<sequence>MRSMDVGSDSEMVESLARARGAEDVGLVDDIIANRLDRHAHVLTSVGDELSTVVAVLRDAAARGKRLRASFCLWGARGAADGELVPGAVETAAAIELFHLAALVHDDIMDNSDARRGLPTVHRRFADEHTRDGRHGDPDGFGSAVAILAGDMCLAWSDDLLATAVVDIDRDIRHATRMIWSQMRDEAFAGQYLDMLSQTIPATSITRARTVLRFKSARYTIGHPLGIGGTLGGASPTLVGQYDAIGLSAGEAFQLRDDLLGVFGDPAITGKPAIDDIREGKRTLLVALAERSASRTERRLLADCLGNPNLTEDQLSAVREVLSASGAVTVVEDRIARLADEAFATVDELEVDRVTRQALTCLIDRCLWRQS</sequence>
<name>K6WI11_9ACTN</name>
<dbReference type="Gene3D" id="1.10.600.10">
    <property type="entry name" value="Farnesyl Diphosphate Synthase"/>
    <property type="match status" value="1"/>
</dbReference>
<accession>K6WI11</accession>
<dbReference type="InterPro" id="IPR000092">
    <property type="entry name" value="Polyprenyl_synt"/>
</dbReference>
<comment type="caution">
    <text evidence="8">The sequence shown here is derived from an EMBL/GenBank/DDBJ whole genome shotgun (WGS) entry which is preliminary data.</text>
</comment>
<dbReference type="GO" id="GO:0046872">
    <property type="term" value="F:metal ion binding"/>
    <property type="evidence" value="ECO:0007669"/>
    <property type="project" value="UniProtKB-KW"/>
</dbReference>
<dbReference type="AlphaFoldDB" id="K6WI11"/>
<dbReference type="Proteomes" id="UP000008363">
    <property type="component" value="Unassembled WGS sequence"/>
</dbReference>
<dbReference type="PANTHER" id="PTHR12001">
    <property type="entry name" value="GERANYLGERANYL PYROPHOSPHATE SYNTHASE"/>
    <property type="match status" value="1"/>
</dbReference>
<evidence type="ECO:0000256" key="3">
    <source>
        <dbReference type="ARBA" id="ARBA00006706"/>
    </source>
</evidence>
<organism evidence="8 9">
    <name type="scientific">Gordonia rhizosphera NBRC 16068</name>
    <dbReference type="NCBI Taxonomy" id="1108045"/>
    <lineage>
        <taxon>Bacteria</taxon>
        <taxon>Bacillati</taxon>
        <taxon>Actinomycetota</taxon>
        <taxon>Actinomycetes</taxon>
        <taxon>Mycobacteriales</taxon>
        <taxon>Gordoniaceae</taxon>
        <taxon>Gordonia</taxon>
    </lineage>
</organism>
<evidence type="ECO:0000256" key="5">
    <source>
        <dbReference type="ARBA" id="ARBA00022723"/>
    </source>
</evidence>
<dbReference type="eggNOG" id="COG0142">
    <property type="taxonomic scope" value="Bacteria"/>
</dbReference>
<proteinExistence type="inferred from homology"/>
<evidence type="ECO:0000256" key="7">
    <source>
        <dbReference type="RuleBase" id="RU004466"/>
    </source>
</evidence>
<evidence type="ECO:0000256" key="6">
    <source>
        <dbReference type="ARBA" id="ARBA00022842"/>
    </source>
</evidence>
<dbReference type="GO" id="GO:0004659">
    <property type="term" value="F:prenyltransferase activity"/>
    <property type="evidence" value="ECO:0007669"/>
    <property type="project" value="InterPro"/>
</dbReference>
<evidence type="ECO:0000256" key="4">
    <source>
        <dbReference type="ARBA" id="ARBA00022679"/>
    </source>
</evidence>
<evidence type="ECO:0000256" key="2">
    <source>
        <dbReference type="ARBA" id="ARBA00005128"/>
    </source>
</evidence>
<dbReference type="PROSITE" id="PS00723">
    <property type="entry name" value="POLYPRENYL_SYNTHASE_1"/>
    <property type="match status" value="1"/>
</dbReference>
<dbReference type="GO" id="GO:0008299">
    <property type="term" value="P:isoprenoid biosynthetic process"/>
    <property type="evidence" value="ECO:0007669"/>
    <property type="project" value="InterPro"/>
</dbReference>
<comment type="similarity">
    <text evidence="3 7">Belongs to the FPP/GGPP synthase family.</text>
</comment>
<dbReference type="InterPro" id="IPR033749">
    <property type="entry name" value="Polyprenyl_synt_CS"/>
</dbReference>
<keyword evidence="6" id="KW-0460">Magnesium</keyword>
<keyword evidence="5" id="KW-0479">Metal-binding</keyword>
<dbReference type="SFLD" id="SFLDS00005">
    <property type="entry name" value="Isoprenoid_Synthase_Type_I"/>
    <property type="match status" value="1"/>
</dbReference>
<dbReference type="Pfam" id="PF00348">
    <property type="entry name" value="polyprenyl_synt"/>
    <property type="match status" value="1"/>
</dbReference>
<dbReference type="CDD" id="cd00685">
    <property type="entry name" value="Trans_IPPS_HT"/>
    <property type="match status" value="1"/>
</dbReference>
<evidence type="ECO:0000256" key="1">
    <source>
        <dbReference type="ARBA" id="ARBA00001946"/>
    </source>
</evidence>
<keyword evidence="4 7" id="KW-0808">Transferase</keyword>
<comment type="pathway">
    <text evidence="2">Isoprenoid biosynthesis.</text>
</comment>
<reference evidence="8 9" key="1">
    <citation type="submission" date="2012-08" db="EMBL/GenBank/DDBJ databases">
        <title>Whole genome shotgun sequence of Gordonia rhizosphera NBRC 16068.</title>
        <authorList>
            <person name="Takarada H."/>
            <person name="Isaki S."/>
            <person name="Hosoyama A."/>
            <person name="Tsuchikane K."/>
            <person name="Katsumata H."/>
            <person name="Baba S."/>
            <person name="Ohji S."/>
            <person name="Yamazaki S."/>
            <person name="Fujita N."/>
        </authorList>
    </citation>
    <scope>NUCLEOTIDE SEQUENCE [LARGE SCALE GENOMIC DNA]</scope>
    <source>
        <strain evidence="8 9">NBRC 16068</strain>
    </source>
</reference>